<feature type="transmembrane region" description="Helical" evidence="2">
    <location>
        <begin position="208"/>
        <end position="227"/>
    </location>
</feature>
<sequence>MGYGGQPEKNLQSAGNNRVKKAAALLKMYVMNLGKIYPHPWFALCFLALAVCELILLSFHPNSFWNNSRLVWYERLTLVALSVLTWASFSWIVWWLLALARSTPVGKNKGVVLFFLLAVCFSSGLLFYVCSWVFYWRTGAFLDWESLTFGGSNLLMMGHYLWQSEQTSLLLAAAVCVFGFCLAVYGFKRLQRVSDSIPQDWSSAKIGRRTVFLTVELVFVLVLISSLNQNSMLATIEWWNHAGPDCDYELRTRLNPVLTMTVQSAMQAWQNDELEGELTAEESGPLRSTPYEVNQRLKDSTEQYSVIYIAIEALRSDVVLLKHQGREVMPHLNQLARQGMNFTRCYAQSTHSNYADPCLFSSLYPLRTAGHHYYSRTDPWPKVMLYDVLKQHGYATAIYSSQNETWGHMDAILESPDLDVFFDSRSYDGATQVADLDVGFAQYAQKTHVAGKLDDAITMEQAIDWISRQAAKQQPFVLCMNLQSSHFPYELPSGQTGPFQPATIDFPASFVSYPKDKIPVMRNAYYNSLHYIDEQIGKLVAYLDEHQLRDKTILVLAGDQGEAFYENGFPTHAGPPFEPTIRTALVIDAPHQKTAQTIDYLTQAIDIVPTICGLLDVPVHPCFQGIDVLSSERPAEDRRLAFVHCQSTIGKSDAVISGTGWKLVHDREQETTSLYHLNEDPGETTDVLQEKPEMSKQLARLLQQWRRQQLLYYQNPASYGWYYPPRTPRVPEPVLRRDKHD</sequence>
<feature type="domain" description="Sulfatase N-terminal" evidence="3">
    <location>
        <begin position="306"/>
        <end position="617"/>
    </location>
</feature>
<evidence type="ECO:0000259" key="3">
    <source>
        <dbReference type="Pfam" id="PF00884"/>
    </source>
</evidence>
<keyword evidence="2" id="KW-0472">Membrane</keyword>
<dbReference type="Gene3D" id="3.30.1120.10">
    <property type="match status" value="1"/>
</dbReference>
<keyword evidence="2" id="KW-0812">Transmembrane</keyword>
<dbReference type="EMBL" id="DQAY01000119">
    <property type="protein sequence ID" value="HCO25194.1"/>
    <property type="molecule type" value="Genomic_DNA"/>
</dbReference>
<evidence type="ECO:0000256" key="2">
    <source>
        <dbReference type="SAM" id="Phobius"/>
    </source>
</evidence>
<evidence type="ECO:0000313" key="4">
    <source>
        <dbReference type="EMBL" id="HCO25194.1"/>
    </source>
</evidence>
<comment type="caution">
    <text evidence="4">The sequence shown here is derived from an EMBL/GenBank/DDBJ whole genome shotgun (WGS) entry which is preliminary data.</text>
</comment>
<evidence type="ECO:0000313" key="5">
    <source>
        <dbReference type="Proteomes" id="UP000263642"/>
    </source>
</evidence>
<keyword evidence="2" id="KW-1133">Transmembrane helix</keyword>
<accession>A0A3D3R8J0</accession>
<evidence type="ECO:0000256" key="1">
    <source>
        <dbReference type="PIRSR" id="PIRSR600917-52"/>
    </source>
</evidence>
<dbReference type="SUPFAM" id="SSF53649">
    <property type="entry name" value="Alkaline phosphatase-like"/>
    <property type="match status" value="1"/>
</dbReference>
<feature type="transmembrane region" description="Helical" evidence="2">
    <location>
        <begin position="169"/>
        <end position="187"/>
    </location>
</feature>
<feature type="transmembrane region" description="Helical" evidence="2">
    <location>
        <begin position="79"/>
        <end position="99"/>
    </location>
</feature>
<comment type="PTM">
    <text evidence="1">The conversion to 3-oxoalanine (also known as C-formylglycine, FGly), of a serine or cysteine residue in prokaryotes and of a cysteine residue in eukaryotes, is critical for catalytic activity.</text>
</comment>
<dbReference type="InterPro" id="IPR000917">
    <property type="entry name" value="Sulfatase_N"/>
</dbReference>
<dbReference type="PANTHER" id="PTHR43751:SF3">
    <property type="entry name" value="SULFATASE N-TERMINAL DOMAIN-CONTAINING PROTEIN"/>
    <property type="match status" value="1"/>
</dbReference>
<dbReference type="InterPro" id="IPR017850">
    <property type="entry name" value="Alkaline_phosphatase_core_sf"/>
</dbReference>
<feature type="transmembrane region" description="Helical" evidence="2">
    <location>
        <begin position="111"/>
        <end position="135"/>
    </location>
</feature>
<dbReference type="PANTHER" id="PTHR43751">
    <property type="entry name" value="SULFATASE"/>
    <property type="match status" value="1"/>
</dbReference>
<organism evidence="4 5">
    <name type="scientific">Gimesia maris</name>
    <dbReference type="NCBI Taxonomy" id="122"/>
    <lineage>
        <taxon>Bacteria</taxon>
        <taxon>Pseudomonadati</taxon>
        <taxon>Planctomycetota</taxon>
        <taxon>Planctomycetia</taxon>
        <taxon>Planctomycetales</taxon>
        <taxon>Planctomycetaceae</taxon>
        <taxon>Gimesia</taxon>
    </lineage>
</organism>
<dbReference type="InterPro" id="IPR052701">
    <property type="entry name" value="GAG_Ulvan_Degrading_Sulfatases"/>
</dbReference>
<proteinExistence type="predicted"/>
<gene>
    <name evidence="4" type="ORF">DIT97_19995</name>
</gene>
<protein>
    <recommendedName>
        <fullName evidence="3">Sulfatase N-terminal domain-containing protein</fullName>
    </recommendedName>
</protein>
<dbReference type="CDD" id="cd16148">
    <property type="entry name" value="sulfatase_like"/>
    <property type="match status" value="1"/>
</dbReference>
<dbReference type="Proteomes" id="UP000263642">
    <property type="component" value="Unassembled WGS sequence"/>
</dbReference>
<feature type="modified residue" description="3-oxoalanine (Ser)" evidence="1">
    <location>
        <position position="352"/>
    </location>
</feature>
<name>A0A3D3R8J0_9PLAN</name>
<feature type="transmembrane region" description="Helical" evidence="2">
    <location>
        <begin position="41"/>
        <end position="59"/>
    </location>
</feature>
<dbReference type="Gene3D" id="3.40.720.10">
    <property type="entry name" value="Alkaline Phosphatase, subunit A"/>
    <property type="match status" value="1"/>
</dbReference>
<dbReference type="Pfam" id="PF00884">
    <property type="entry name" value="Sulfatase"/>
    <property type="match status" value="1"/>
</dbReference>
<reference evidence="4 5" key="1">
    <citation type="journal article" date="2018" name="Nat. Biotechnol.">
        <title>A standardized bacterial taxonomy based on genome phylogeny substantially revises the tree of life.</title>
        <authorList>
            <person name="Parks D.H."/>
            <person name="Chuvochina M."/>
            <person name="Waite D.W."/>
            <person name="Rinke C."/>
            <person name="Skarshewski A."/>
            <person name="Chaumeil P.A."/>
            <person name="Hugenholtz P."/>
        </authorList>
    </citation>
    <scope>NUCLEOTIDE SEQUENCE [LARGE SCALE GENOMIC DNA]</scope>
    <source>
        <strain evidence="4">UBA9375</strain>
    </source>
</reference>
<dbReference type="AlphaFoldDB" id="A0A3D3R8J0"/>